<keyword evidence="2" id="KW-1185">Reference proteome</keyword>
<name>A0A914UMQ5_9BILA</name>
<keyword evidence="1" id="KW-0732">Signal</keyword>
<dbReference type="AlphaFoldDB" id="A0A914UMQ5"/>
<evidence type="ECO:0000256" key="1">
    <source>
        <dbReference type="SAM" id="SignalP"/>
    </source>
</evidence>
<protein>
    <submittedName>
        <fullName evidence="3">Secreted protein</fullName>
    </submittedName>
</protein>
<dbReference type="WBParaSite" id="PSAMB.scaffold11206size3519.g33953.t1">
    <property type="protein sequence ID" value="PSAMB.scaffold11206size3519.g33953.t1"/>
    <property type="gene ID" value="PSAMB.scaffold11206size3519.g33953"/>
</dbReference>
<feature type="chain" id="PRO_5037502467" evidence="1">
    <location>
        <begin position="24"/>
        <end position="137"/>
    </location>
</feature>
<dbReference type="Proteomes" id="UP000887566">
    <property type="component" value="Unplaced"/>
</dbReference>
<sequence>MLQRGMCVAIFVLVATNVPGELGGNMEIRLANLPLRSPVAMAGEWSFGGIGGSAGKETAAVRALTDPLSAFRPLPPFVFRPRLRQRRALSSSCLSDLRVGLISRRRARMVAHSLNSFLSSPVQLPFALSPLPLTPSH</sequence>
<organism evidence="2 3">
    <name type="scientific">Plectus sambesii</name>
    <dbReference type="NCBI Taxonomy" id="2011161"/>
    <lineage>
        <taxon>Eukaryota</taxon>
        <taxon>Metazoa</taxon>
        <taxon>Ecdysozoa</taxon>
        <taxon>Nematoda</taxon>
        <taxon>Chromadorea</taxon>
        <taxon>Plectida</taxon>
        <taxon>Plectina</taxon>
        <taxon>Plectoidea</taxon>
        <taxon>Plectidae</taxon>
        <taxon>Plectus</taxon>
    </lineage>
</organism>
<evidence type="ECO:0000313" key="2">
    <source>
        <dbReference type="Proteomes" id="UP000887566"/>
    </source>
</evidence>
<feature type="signal peptide" evidence="1">
    <location>
        <begin position="1"/>
        <end position="23"/>
    </location>
</feature>
<reference evidence="3" key="1">
    <citation type="submission" date="2022-11" db="UniProtKB">
        <authorList>
            <consortium name="WormBaseParasite"/>
        </authorList>
    </citation>
    <scope>IDENTIFICATION</scope>
</reference>
<evidence type="ECO:0000313" key="3">
    <source>
        <dbReference type="WBParaSite" id="PSAMB.scaffold11206size3519.g33953.t1"/>
    </source>
</evidence>
<accession>A0A914UMQ5</accession>
<proteinExistence type="predicted"/>